<name>A0A6M3J3I2_9ZZZZ</name>
<gene>
    <name evidence="1" type="ORF">MM415B00505_0044</name>
</gene>
<dbReference type="AlphaFoldDB" id="A0A6M3J3I2"/>
<evidence type="ECO:0000313" key="1">
    <source>
        <dbReference type="EMBL" id="QJA64380.1"/>
    </source>
</evidence>
<protein>
    <submittedName>
        <fullName evidence="1">Uncharacterized protein</fullName>
    </submittedName>
</protein>
<reference evidence="1" key="1">
    <citation type="submission" date="2020-03" db="EMBL/GenBank/DDBJ databases">
        <title>The deep terrestrial virosphere.</title>
        <authorList>
            <person name="Holmfeldt K."/>
            <person name="Nilsson E."/>
            <person name="Simone D."/>
            <person name="Lopez-Fernandez M."/>
            <person name="Wu X."/>
            <person name="de Brujin I."/>
            <person name="Lundin D."/>
            <person name="Andersson A."/>
            <person name="Bertilsson S."/>
            <person name="Dopson M."/>
        </authorList>
    </citation>
    <scope>NUCLEOTIDE SEQUENCE</scope>
    <source>
        <strain evidence="1">MM415B00505</strain>
    </source>
</reference>
<proteinExistence type="predicted"/>
<accession>A0A6M3J3I2</accession>
<sequence length="153" mass="17337">MQSKLPYQQATSGQRAIEDIQKILRAFGCTKFATGEDFDQGEVFVQFEHRGQMIHLKASAKGYATAWLRENPYTHRRRASRQEYEQKALEIGSIAIYSILRDWVKGQMTAIETGILSFESAFLAHIMLPSGNSLIEEIKAKKILAIENNNGNE</sequence>
<organism evidence="1">
    <name type="scientific">viral metagenome</name>
    <dbReference type="NCBI Taxonomy" id="1070528"/>
    <lineage>
        <taxon>unclassified sequences</taxon>
        <taxon>metagenomes</taxon>
        <taxon>organismal metagenomes</taxon>
    </lineage>
</organism>
<dbReference type="EMBL" id="MT141518">
    <property type="protein sequence ID" value="QJA64380.1"/>
    <property type="molecule type" value="Genomic_DNA"/>
</dbReference>